<dbReference type="GO" id="GO:0005737">
    <property type="term" value="C:cytoplasm"/>
    <property type="evidence" value="ECO:0007669"/>
    <property type="project" value="TreeGrafter"/>
</dbReference>
<reference evidence="3 4" key="1">
    <citation type="submission" date="2019-03" db="EMBL/GenBank/DDBJ databases">
        <title>Single cell metagenomics reveals metabolic interactions within the superorganism composed of flagellate Streblomastix strix and complex community of Bacteroidetes bacteria on its surface.</title>
        <authorList>
            <person name="Treitli S.C."/>
            <person name="Kolisko M."/>
            <person name="Husnik F."/>
            <person name="Keeling P."/>
            <person name="Hampl V."/>
        </authorList>
    </citation>
    <scope>NUCLEOTIDE SEQUENCE [LARGE SCALE GENOMIC DNA]</scope>
    <source>
        <strain evidence="3">ST1C</strain>
    </source>
</reference>
<dbReference type="InterPro" id="IPR045269">
    <property type="entry name" value="Atg1-like"/>
</dbReference>
<comment type="caution">
    <text evidence="3">The sequence shown here is derived from an EMBL/GenBank/DDBJ whole genome shotgun (WGS) entry which is preliminary data.</text>
</comment>
<dbReference type="InterPro" id="IPR008271">
    <property type="entry name" value="Ser/Thr_kinase_AS"/>
</dbReference>
<feature type="non-terminal residue" evidence="3">
    <location>
        <position position="1"/>
    </location>
</feature>
<dbReference type="PROSITE" id="PS50011">
    <property type="entry name" value="PROTEIN_KINASE_DOM"/>
    <property type="match status" value="1"/>
</dbReference>
<dbReference type="SMART" id="SM00220">
    <property type="entry name" value="S_TKc"/>
    <property type="match status" value="1"/>
</dbReference>
<dbReference type="PANTHER" id="PTHR24348">
    <property type="entry name" value="SERINE/THREONINE-PROTEIN KINASE UNC-51-RELATED"/>
    <property type="match status" value="1"/>
</dbReference>
<dbReference type="PANTHER" id="PTHR24348:SF70">
    <property type="entry name" value="PROTEIN KINASE DOMAIN CONTAINING PROTEIN"/>
    <property type="match status" value="1"/>
</dbReference>
<feature type="region of interest" description="Disordered" evidence="1">
    <location>
        <begin position="1"/>
        <end position="44"/>
    </location>
</feature>
<dbReference type="InterPro" id="IPR000719">
    <property type="entry name" value="Prot_kinase_dom"/>
</dbReference>
<evidence type="ECO:0000313" key="3">
    <source>
        <dbReference type="EMBL" id="KAA6381918.1"/>
    </source>
</evidence>
<dbReference type="GO" id="GO:0004674">
    <property type="term" value="F:protein serine/threonine kinase activity"/>
    <property type="evidence" value="ECO:0007669"/>
    <property type="project" value="InterPro"/>
</dbReference>
<dbReference type="SUPFAM" id="SSF56112">
    <property type="entry name" value="Protein kinase-like (PK-like)"/>
    <property type="match status" value="1"/>
</dbReference>
<feature type="domain" description="Protein kinase" evidence="2">
    <location>
        <begin position="3"/>
        <end position="303"/>
    </location>
</feature>
<dbReference type="Gene3D" id="1.10.510.10">
    <property type="entry name" value="Transferase(Phosphotransferase) domain 1"/>
    <property type="match status" value="1"/>
</dbReference>
<dbReference type="PROSITE" id="PS00108">
    <property type="entry name" value="PROTEIN_KINASE_ST"/>
    <property type="match status" value="1"/>
</dbReference>
<dbReference type="EMBL" id="SNRW01007061">
    <property type="protein sequence ID" value="KAA6381918.1"/>
    <property type="molecule type" value="Genomic_DNA"/>
</dbReference>
<evidence type="ECO:0000259" key="2">
    <source>
        <dbReference type="PROSITE" id="PS50011"/>
    </source>
</evidence>
<dbReference type="GO" id="GO:0005524">
    <property type="term" value="F:ATP binding"/>
    <property type="evidence" value="ECO:0007669"/>
    <property type="project" value="InterPro"/>
</dbReference>
<proteinExistence type="predicted"/>
<name>A0A5J4VH19_9EUKA</name>
<gene>
    <name evidence="3" type="ORF">EZS28_022555</name>
</gene>
<dbReference type="Pfam" id="PF00069">
    <property type="entry name" value="Pkinase"/>
    <property type="match status" value="1"/>
</dbReference>
<dbReference type="Proteomes" id="UP000324800">
    <property type="component" value="Unassembled WGS sequence"/>
</dbReference>
<dbReference type="AlphaFoldDB" id="A0A5J4VH19"/>
<dbReference type="OrthoDB" id="4062651at2759"/>
<sequence length="303" mass="33362">HKVSPARRNGIGDTAQNIKSKKDSMSGSGEGGQKNAYDMPRLGNPTNRQLVDMAWRDMTMGDLNKGQGIKQPVYVTQSPISGKGSFNVNQLGQDGYTGPVDSNGEVNANLLLSPAVSKKMTSTTVELTAKFANLGTLFDLIKTQKDVPLPMIRVIMRQILEGLSFIHSKNIIHRDIKGGNIMMHSLPGSGKVILKIADFGEVKQIQNSSQNQMIVSARGTPAYIAPELQLGIGKANVKVDVWSLGMLLYQIVTHTFPFDPLSDKEIGHYPFFVQNKQIPEKRSIKSSIFNRRQYSLESFTENA</sequence>
<evidence type="ECO:0000256" key="1">
    <source>
        <dbReference type="SAM" id="MobiDB-lite"/>
    </source>
</evidence>
<evidence type="ECO:0000313" key="4">
    <source>
        <dbReference type="Proteomes" id="UP000324800"/>
    </source>
</evidence>
<organism evidence="3 4">
    <name type="scientific">Streblomastix strix</name>
    <dbReference type="NCBI Taxonomy" id="222440"/>
    <lineage>
        <taxon>Eukaryota</taxon>
        <taxon>Metamonada</taxon>
        <taxon>Preaxostyla</taxon>
        <taxon>Oxymonadida</taxon>
        <taxon>Streblomastigidae</taxon>
        <taxon>Streblomastix</taxon>
    </lineage>
</organism>
<accession>A0A5J4VH19</accession>
<dbReference type="InterPro" id="IPR011009">
    <property type="entry name" value="Kinase-like_dom_sf"/>
</dbReference>
<protein>
    <recommendedName>
        <fullName evidence="2">Protein kinase domain-containing protein</fullName>
    </recommendedName>
</protein>
<dbReference type="GO" id="GO:0010506">
    <property type="term" value="P:regulation of autophagy"/>
    <property type="evidence" value="ECO:0007669"/>
    <property type="project" value="InterPro"/>
</dbReference>